<dbReference type="EMBL" id="JAUEPU010000002">
    <property type="protein sequence ID" value="KAK0504938.1"/>
    <property type="molecule type" value="Genomic_DNA"/>
</dbReference>
<feature type="region of interest" description="Disordered" evidence="1">
    <location>
        <begin position="1"/>
        <end position="130"/>
    </location>
</feature>
<dbReference type="Proteomes" id="UP001175228">
    <property type="component" value="Unassembled WGS sequence"/>
</dbReference>
<comment type="caution">
    <text evidence="2">The sequence shown here is derived from an EMBL/GenBank/DDBJ whole genome shotgun (WGS) entry which is preliminary data.</text>
</comment>
<keyword evidence="3" id="KW-1185">Reference proteome</keyword>
<evidence type="ECO:0000313" key="3">
    <source>
        <dbReference type="Proteomes" id="UP001175228"/>
    </source>
</evidence>
<evidence type="ECO:0000313" key="2">
    <source>
        <dbReference type="EMBL" id="KAK0504938.1"/>
    </source>
</evidence>
<name>A0AA39QNL8_9AGAR</name>
<protein>
    <submittedName>
        <fullName evidence="2">Uncharacterized protein</fullName>
    </submittedName>
</protein>
<reference evidence="2" key="1">
    <citation type="submission" date="2023-06" db="EMBL/GenBank/DDBJ databases">
        <authorList>
            <consortium name="Lawrence Berkeley National Laboratory"/>
            <person name="Ahrendt S."/>
            <person name="Sahu N."/>
            <person name="Indic B."/>
            <person name="Wong-Bajracharya J."/>
            <person name="Merenyi Z."/>
            <person name="Ke H.-M."/>
            <person name="Monk M."/>
            <person name="Kocsube S."/>
            <person name="Drula E."/>
            <person name="Lipzen A."/>
            <person name="Balint B."/>
            <person name="Henrissat B."/>
            <person name="Andreopoulos B."/>
            <person name="Martin F.M."/>
            <person name="Harder C.B."/>
            <person name="Rigling D."/>
            <person name="Ford K.L."/>
            <person name="Foster G.D."/>
            <person name="Pangilinan J."/>
            <person name="Papanicolaou A."/>
            <person name="Barry K."/>
            <person name="LaButti K."/>
            <person name="Viragh M."/>
            <person name="Koriabine M."/>
            <person name="Yan M."/>
            <person name="Riley R."/>
            <person name="Champramary S."/>
            <person name="Plett K.L."/>
            <person name="Tsai I.J."/>
            <person name="Slot J."/>
            <person name="Sipos G."/>
            <person name="Plett J."/>
            <person name="Nagy L.G."/>
            <person name="Grigoriev I.V."/>
        </authorList>
    </citation>
    <scope>NUCLEOTIDE SEQUENCE</scope>
    <source>
        <strain evidence="2">HWK02</strain>
    </source>
</reference>
<accession>A0AA39QNL8</accession>
<proteinExistence type="predicted"/>
<feature type="region of interest" description="Disordered" evidence="1">
    <location>
        <begin position="157"/>
        <end position="179"/>
    </location>
</feature>
<sequence length="179" mass="18891">MPVLSNDHHPTQGKAPKDLLPLVMPVGKPGPGCLKHIKTEPQHGGSRRSSSKRPPVEVSDVESEVPLTKRSHGGKAILVKAKATASQKKPIEPVPSHGTHSQTKPPPSPMHEAAADPTANDDDDQEDQDELLEELNTITSGPGIGGIPVINCRLNKSFPPPSMVPGEGGTLKRSLCAQS</sequence>
<evidence type="ECO:0000256" key="1">
    <source>
        <dbReference type="SAM" id="MobiDB-lite"/>
    </source>
</evidence>
<organism evidence="2 3">
    <name type="scientific">Armillaria luteobubalina</name>
    <dbReference type="NCBI Taxonomy" id="153913"/>
    <lineage>
        <taxon>Eukaryota</taxon>
        <taxon>Fungi</taxon>
        <taxon>Dikarya</taxon>
        <taxon>Basidiomycota</taxon>
        <taxon>Agaricomycotina</taxon>
        <taxon>Agaricomycetes</taxon>
        <taxon>Agaricomycetidae</taxon>
        <taxon>Agaricales</taxon>
        <taxon>Marasmiineae</taxon>
        <taxon>Physalacriaceae</taxon>
        <taxon>Armillaria</taxon>
    </lineage>
</organism>
<gene>
    <name evidence="2" type="ORF">EDD18DRAFT_1343741</name>
</gene>
<feature type="compositionally biased region" description="Basic and acidic residues" evidence="1">
    <location>
        <begin position="1"/>
        <end position="10"/>
    </location>
</feature>
<dbReference type="AlphaFoldDB" id="A0AA39QNL8"/>
<feature type="compositionally biased region" description="Acidic residues" evidence="1">
    <location>
        <begin position="119"/>
        <end position="130"/>
    </location>
</feature>